<keyword evidence="3" id="KW-0645">Protease</keyword>
<comment type="caution">
    <text evidence="3">The sequence shown here is derived from an EMBL/GenBank/DDBJ whole genome shotgun (WGS) entry which is preliminary data.</text>
</comment>
<name>A0ABS9D7S0_9ALTE</name>
<keyword evidence="1" id="KW-0472">Membrane</keyword>
<feature type="transmembrane region" description="Helical" evidence="1">
    <location>
        <begin position="75"/>
        <end position="93"/>
    </location>
</feature>
<feature type="transmembrane region" description="Helical" evidence="1">
    <location>
        <begin position="157"/>
        <end position="175"/>
    </location>
</feature>
<feature type="transmembrane region" description="Helical" evidence="1">
    <location>
        <begin position="44"/>
        <end position="69"/>
    </location>
</feature>
<dbReference type="Proteomes" id="UP001521137">
    <property type="component" value="Unassembled WGS sequence"/>
</dbReference>
<protein>
    <submittedName>
        <fullName evidence="3">CPBP family intramembrane metalloprotease</fullName>
    </submittedName>
</protein>
<dbReference type="Pfam" id="PF02517">
    <property type="entry name" value="Rce1-like"/>
    <property type="match status" value="1"/>
</dbReference>
<feature type="transmembrane region" description="Helical" evidence="1">
    <location>
        <begin position="6"/>
        <end position="23"/>
    </location>
</feature>
<evidence type="ECO:0000313" key="3">
    <source>
        <dbReference type="EMBL" id="MCF2949017.1"/>
    </source>
</evidence>
<organism evidence="3 4">
    <name type="scientific">Paraglaciecola algarum</name>
    <dbReference type="NCBI Taxonomy" id="3050085"/>
    <lineage>
        <taxon>Bacteria</taxon>
        <taxon>Pseudomonadati</taxon>
        <taxon>Pseudomonadota</taxon>
        <taxon>Gammaproteobacteria</taxon>
        <taxon>Alteromonadales</taxon>
        <taxon>Alteromonadaceae</taxon>
        <taxon>Paraglaciecola</taxon>
    </lineage>
</organism>
<accession>A0ABS9D7S0</accession>
<sequence>MQLTEICLMLSIGFMVVISLFDNTQQSILDHKKSLIQAYAEGMLIIWLPVIFLLVHLVYSPLTLVSIGLKWNDSWQFLTSLGLLILVIFYFILSSLSLVKDEASQASLAKQITPLAWFMPKTKSQLAIFTLGLSVSAGICEELIFRGYLLHALTEHVGLSFAVLISSALFGLCHLYQGLDHVIRTFIIGLVLCGVYWFSQSLLMAIILHIAVDIYGGMTSYIVRHKMSKPCLKT</sequence>
<dbReference type="GO" id="GO:0008237">
    <property type="term" value="F:metallopeptidase activity"/>
    <property type="evidence" value="ECO:0007669"/>
    <property type="project" value="UniProtKB-KW"/>
</dbReference>
<evidence type="ECO:0000313" key="4">
    <source>
        <dbReference type="Proteomes" id="UP001521137"/>
    </source>
</evidence>
<keyword evidence="1" id="KW-0812">Transmembrane</keyword>
<dbReference type="RefSeq" id="WP_235313057.1">
    <property type="nucleotide sequence ID" value="NZ_JAKGAS010000007.1"/>
</dbReference>
<evidence type="ECO:0000259" key="2">
    <source>
        <dbReference type="Pfam" id="PF02517"/>
    </source>
</evidence>
<proteinExistence type="predicted"/>
<feature type="transmembrane region" description="Helical" evidence="1">
    <location>
        <begin position="182"/>
        <end position="199"/>
    </location>
</feature>
<keyword evidence="3" id="KW-0482">Metalloprotease</keyword>
<reference evidence="3 4" key="1">
    <citation type="submission" date="2022-01" db="EMBL/GenBank/DDBJ databases">
        <title>Paraglaciecola sp. G1-23.</title>
        <authorList>
            <person name="Jin M.S."/>
            <person name="Han D.M."/>
            <person name="Kim H.M."/>
            <person name="Jeon C.O."/>
        </authorList>
    </citation>
    <scope>NUCLEOTIDE SEQUENCE [LARGE SCALE GENOMIC DNA]</scope>
    <source>
        <strain evidence="3 4">G1-23</strain>
    </source>
</reference>
<keyword evidence="1" id="KW-1133">Transmembrane helix</keyword>
<feature type="domain" description="CAAX prenyl protease 2/Lysostaphin resistance protein A-like" evidence="2">
    <location>
        <begin position="125"/>
        <end position="214"/>
    </location>
</feature>
<dbReference type="PANTHER" id="PTHR43592">
    <property type="entry name" value="CAAX AMINO TERMINAL PROTEASE"/>
    <property type="match status" value="1"/>
</dbReference>
<keyword evidence="4" id="KW-1185">Reference proteome</keyword>
<keyword evidence="3" id="KW-0378">Hydrolase</keyword>
<dbReference type="EMBL" id="JAKGAS010000007">
    <property type="protein sequence ID" value="MCF2949017.1"/>
    <property type="molecule type" value="Genomic_DNA"/>
</dbReference>
<gene>
    <name evidence="3" type="ORF">L0668_12920</name>
</gene>
<dbReference type="InterPro" id="IPR003675">
    <property type="entry name" value="Rce1/LyrA-like_dom"/>
</dbReference>
<evidence type="ECO:0000256" key="1">
    <source>
        <dbReference type="SAM" id="Phobius"/>
    </source>
</evidence>
<dbReference type="PANTHER" id="PTHR43592:SF15">
    <property type="entry name" value="CAAX AMINO TERMINAL PROTEASE FAMILY PROTEIN"/>
    <property type="match status" value="1"/>
</dbReference>